<name>A0AAV4EVK8_9GAST</name>
<keyword evidence="1" id="KW-0548">Nucleotidyltransferase</keyword>
<dbReference type="EMBL" id="BMAT01000365">
    <property type="protein sequence ID" value="GFR65068.1"/>
    <property type="molecule type" value="Genomic_DNA"/>
</dbReference>
<keyword evidence="1" id="KW-0808">Transferase</keyword>
<organism evidence="1 2">
    <name type="scientific">Elysia marginata</name>
    <dbReference type="NCBI Taxonomy" id="1093978"/>
    <lineage>
        <taxon>Eukaryota</taxon>
        <taxon>Metazoa</taxon>
        <taxon>Spiralia</taxon>
        <taxon>Lophotrochozoa</taxon>
        <taxon>Mollusca</taxon>
        <taxon>Gastropoda</taxon>
        <taxon>Heterobranchia</taxon>
        <taxon>Euthyneura</taxon>
        <taxon>Panpulmonata</taxon>
        <taxon>Sacoglossa</taxon>
        <taxon>Placobranchoidea</taxon>
        <taxon>Plakobranchidae</taxon>
        <taxon>Elysia</taxon>
    </lineage>
</organism>
<dbReference type="AlphaFoldDB" id="A0AAV4EVK8"/>
<reference evidence="1 2" key="1">
    <citation type="journal article" date="2021" name="Elife">
        <title>Chloroplast acquisition without the gene transfer in kleptoplastic sea slugs, Plakobranchus ocellatus.</title>
        <authorList>
            <person name="Maeda T."/>
            <person name="Takahashi S."/>
            <person name="Yoshida T."/>
            <person name="Shimamura S."/>
            <person name="Takaki Y."/>
            <person name="Nagai Y."/>
            <person name="Toyoda A."/>
            <person name="Suzuki Y."/>
            <person name="Arimoto A."/>
            <person name="Ishii H."/>
            <person name="Satoh N."/>
            <person name="Nishiyama T."/>
            <person name="Hasebe M."/>
            <person name="Maruyama T."/>
            <person name="Minagawa J."/>
            <person name="Obokata J."/>
            <person name="Shigenobu S."/>
        </authorList>
    </citation>
    <scope>NUCLEOTIDE SEQUENCE [LARGE SCALE GENOMIC DNA]</scope>
</reference>
<dbReference type="PANTHER" id="PTHR46670">
    <property type="entry name" value="ENDO/EXONUCLEASE/PHOSPHATASE DOMAIN-CONTAINING PROTEIN"/>
    <property type="match status" value="1"/>
</dbReference>
<sequence>MHTKNPPLSTSCEHTYTKNKNHILDWVVTPDINLINNLQVMGKFKSDHKVIVFEWPFCKPKLVKRTIACRKKKIDNQALGADIQRVAENMKDDCNMNLVDIYNRKLKQLLDIHAPLKIRIARDRPSAPWMTSHTKELKTERRRAERKWRSTNLCIHKDIK</sequence>
<keyword evidence="2" id="KW-1185">Reference proteome</keyword>
<evidence type="ECO:0000313" key="1">
    <source>
        <dbReference type="EMBL" id="GFR65068.1"/>
    </source>
</evidence>
<dbReference type="GO" id="GO:0003964">
    <property type="term" value="F:RNA-directed DNA polymerase activity"/>
    <property type="evidence" value="ECO:0007669"/>
    <property type="project" value="UniProtKB-KW"/>
</dbReference>
<protein>
    <submittedName>
        <fullName evidence="1">Reverse transcriptase-like protein</fullName>
    </submittedName>
</protein>
<comment type="caution">
    <text evidence="1">The sequence shown here is derived from an EMBL/GenBank/DDBJ whole genome shotgun (WGS) entry which is preliminary data.</text>
</comment>
<evidence type="ECO:0000313" key="2">
    <source>
        <dbReference type="Proteomes" id="UP000762676"/>
    </source>
</evidence>
<proteinExistence type="predicted"/>
<dbReference type="Proteomes" id="UP000762676">
    <property type="component" value="Unassembled WGS sequence"/>
</dbReference>
<gene>
    <name evidence="1" type="ORF">ElyMa_000196200</name>
</gene>
<dbReference type="PANTHER" id="PTHR46670:SF3">
    <property type="entry name" value="ENDONUCLEASE_EXONUCLEASE_PHOSPHATASE DOMAIN-CONTAINING PROTEIN"/>
    <property type="match status" value="1"/>
</dbReference>
<keyword evidence="1" id="KW-0695">RNA-directed DNA polymerase</keyword>
<accession>A0AAV4EVK8</accession>